<reference evidence="5" key="1">
    <citation type="submission" date="2014-04" db="EMBL/GenBank/DDBJ databases">
        <title>Evolutionary Origins and Diversification of the Mycorrhizal Mutualists.</title>
        <authorList>
            <consortium name="DOE Joint Genome Institute"/>
            <consortium name="Mycorrhizal Genomics Consortium"/>
            <person name="Kohler A."/>
            <person name="Kuo A."/>
            <person name="Nagy L.G."/>
            <person name="Floudas D."/>
            <person name="Copeland A."/>
            <person name="Barry K.W."/>
            <person name="Cichocki N."/>
            <person name="Veneault-Fourrey C."/>
            <person name="LaButti K."/>
            <person name="Lindquist E.A."/>
            <person name="Lipzen A."/>
            <person name="Lundell T."/>
            <person name="Morin E."/>
            <person name="Murat C."/>
            <person name="Riley R."/>
            <person name="Ohm R."/>
            <person name="Sun H."/>
            <person name="Tunlid A."/>
            <person name="Henrissat B."/>
            <person name="Grigoriev I.V."/>
            <person name="Hibbett D.S."/>
            <person name="Martin F."/>
        </authorList>
    </citation>
    <scope>NUCLEOTIDE SEQUENCE [LARGE SCALE GENOMIC DNA]</scope>
    <source>
        <strain evidence="5">FD-334 SS-4</strain>
    </source>
</reference>
<dbReference type="Proteomes" id="UP000054270">
    <property type="component" value="Unassembled WGS sequence"/>
</dbReference>
<evidence type="ECO:0000256" key="3">
    <source>
        <dbReference type="SAM" id="MobiDB-lite"/>
    </source>
</evidence>
<evidence type="ECO:0000256" key="1">
    <source>
        <dbReference type="ARBA" id="ARBA00007584"/>
    </source>
</evidence>
<evidence type="ECO:0008006" key="6">
    <source>
        <dbReference type="Google" id="ProtNLM"/>
    </source>
</evidence>
<dbReference type="PANTHER" id="PTHR12499">
    <property type="entry name" value="OPTIC ATROPHY 3 PROTEIN OPA3"/>
    <property type="match status" value="1"/>
</dbReference>
<comment type="similarity">
    <text evidence="1">Belongs to the OPA3 family.</text>
</comment>
<dbReference type="OrthoDB" id="2129069at2759"/>
<keyword evidence="2" id="KW-0175">Coiled coil</keyword>
<feature type="compositionally biased region" description="Low complexity" evidence="3">
    <location>
        <begin position="186"/>
        <end position="200"/>
    </location>
</feature>
<evidence type="ECO:0000313" key="5">
    <source>
        <dbReference type="Proteomes" id="UP000054270"/>
    </source>
</evidence>
<accession>A0A0D2PG68</accession>
<dbReference type="Pfam" id="PF07047">
    <property type="entry name" value="OPA3"/>
    <property type="match status" value="1"/>
</dbReference>
<keyword evidence="5" id="KW-1185">Reference proteome</keyword>
<name>A0A0D2PG68_HYPSF</name>
<feature type="region of interest" description="Disordered" evidence="3">
    <location>
        <begin position="169"/>
        <end position="200"/>
    </location>
</feature>
<dbReference type="OMA" id="WAEFEGT"/>
<proteinExistence type="inferred from homology"/>
<dbReference type="PANTHER" id="PTHR12499:SF0">
    <property type="entry name" value="OPTIC ATROPHY 3 PROTEIN"/>
    <property type="match status" value="1"/>
</dbReference>
<dbReference type="AlphaFoldDB" id="A0A0D2PG68"/>
<dbReference type="GO" id="GO:0005739">
    <property type="term" value="C:mitochondrion"/>
    <property type="evidence" value="ECO:0007669"/>
    <property type="project" value="TreeGrafter"/>
</dbReference>
<dbReference type="InterPro" id="IPR010754">
    <property type="entry name" value="OPA3-like"/>
</dbReference>
<protein>
    <recommendedName>
        <fullName evidence="6">OPA3-domain-containing protein</fullName>
    </recommendedName>
</protein>
<evidence type="ECO:0000256" key="2">
    <source>
        <dbReference type="ARBA" id="ARBA00023054"/>
    </source>
</evidence>
<sequence>MASAKLATLIIRTLAKPISNQIKEQARQHERFRGVCVGLAQFMYRSEVRLRTGILGEPAKNVRPLSETRAIDNGANALAEGFLFAVAAGLIIGETWRSARSSAKRRDGVDEQLDSLGTQLGALGERIEALARGWEEERARSDELVRILDRVVYIGMHGGWAAGDANGLPPSPFISSMRPADDTLAPTSPTSTPTTPTSSS</sequence>
<gene>
    <name evidence="4" type="ORF">HYPSUDRAFT_89573</name>
</gene>
<dbReference type="STRING" id="945553.A0A0D2PG68"/>
<dbReference type="EMBL" id="KN817581">
    <property type="protein sequence ID" value="KJA19090.1"/>
    <property type="molecule type" value="Genomic_DNA"/>
</dbReference>
<evidence type="ECO:0000313" key="4">
    <source>
        <dbReference type="EMBL" id="KJA19090.1"/>
    </source>
</evidence>
<organism evidence="4 5">
    <name type="scientific">Hypholoma sublateritium (strain FD-334 SS-4)</name>
    <dbReference type="NCBI Taxonomy" id="945553"/>
    <lineage>
        <taxon>Eukaryota</taxon>
        <taxon>Fungi</taxon>
        <taxon>Dikarya</taxon>
        <taxon>Basidiomycota</taxon>
        <taxon>Agaricomycotina</taxon>
        <taxon>Agaricomycetes</taxon>
        <taxon>Agaricomycetidae</taxon>
        <taxon>Agaricales</taxon>
        <taxon>Agaricineae</taxon>
        <taxon>Strophariaceae</taxon>
        <taxon>Hypholoma</taxon>
    </lineage>
</organism>
<dbReference type="GO" id="GO:0019216">
    <property type="term" value="P:regulation of lipid metabolic process"/>
    <property type="evidence" value="ECO:0007669"/>
    <property type="project" value="TreeGrafter"/>
</dbReference>